<dbReference type="GO" id="GO:0016020">
    <property type="term" value="C:membrane"/>
    <property type="evidence" value="ECO:0007669"/>
    <property type="project" value="TreeGrafter"/>
</dbReference>
<dbReference type="Pfam" id="PF14727">
    <property type="entry name" value="PHTB1_N"/>
    <property type="match status" value="1"/>
</dbReference>
<proteinExistence type="predicted"/>
<feature type="domain" description="PTHB1 hairpin" evidence="4">
    <location>
        <begin position="696"/>
        <end position="798"/>
    </location>
</feature>
<dbReference type="Proteomes" id="UP001209570">
    <property type="component" value="Unassembled WGS sequence"/>
</dbReference>
<dbReference type="InterPro" id="IPR026511">
    <property type="entry name" value="PTHB1"/>
</dbReference>
<dbReference type="EMBL" id="JAKCXM010000005">
    <property type="protein sequence ID" value="KAJ0409266.1"/>
    <property type="molecule type" value="Genomic_DNA"/>
</dbReference>
<dbReference type="InterPro" id="IPR028074">
    <property type="entry name" value="PHTB1_GAE_dom"/>
</dbReference>
<evidence type="ECO:0000259" key="1">
    <source>
        <dbReference type="Pfam" id="PF14727"/>
    </source>
</evidence>
<dbReference type="InterPro" id="IPR055362">
    <property type="entry name" value="PTHB1_pf_dom"/>
</dbReference>
<evidence type="ECO:0000313" key="6">
    <source>
        <dbReference type="EMBL" id="KAJ0409266.1"/>
    </source>
</evidence>
<feature type="domain" description="PTHB1 C-terminal helix bundle" evidence="5">
    <location>
        <begin position="801"/>
        <end position="891"/>
    </location>
</feature>
<feature type="domain" description="PTHB1 platform" evidence="3">
    <location>
        <begin position="562"/>
        <end position="668"/>
    </location>
</feature>
<accession>A0AAD5MB70</accession>
<name>A0AAD5MB70_PYTIN</name>
<comment type="caution">
    <text evidence="6">The sequence shown here is derived from an EMBL/GenBank/DDBJ whole genome shotgun (WGS) entry which is preliminary data.</text>
</comment>
<dbReference type="AlphaFoldDB" id="A0AAD5MB70"/>
<evidence type="ECO:0000313" key="7">
    <source>
        <dbReference type="Proteomes" id="UP001209570"/>
    </source>
</evidence>
<dbReference type="InterPro" id="IPR055364">
    <property type="entry name" value="PTHB1_CtH_dom"/>
</dbReference>
<keyword evidence="7" id="KW-1185">Reference proteome</keyword>
<dbReference type="Pfam" id="PF23338">
    <property type="entry name" value="PTHB1_hp"/>
    <property type="match status" value="1"/>
</dbReference>
<protein>
    <recommendedName>
        <fullName evidence="8">PTHB1 N-terminal domain-containing protein</fullName>
    </recommendedName>
</protein>
<dbReference type="Pfam" id="PF23337">
    <property type="entry name" value="PTHB1_pf"/>
    <property type="match status" value="1"/>
</dbReference>
<dbReference type="InterPro" id="IPR055363">
    <property type="entry name" value="PTHB1_hp_dom"/>
</dbReference>
<dbReference type="Pfam" id="PF14728">
    <property type="entry name" value="PTHB1_GAE"/>
    <property type="match status" value="1"/>
</dbReference>
<evidence type="ECO:0000259" key="3">
    <source>
        <dbReference type="Pfam" id="PF23337"/>
    </source>
</evidence>
<evidence type="ECO:0000259" key="5">
    <source>
        <dbReference type="Pfam" id="PF23339"/>
    </source>
</evidence>
<dbReference type="Pfam" id="PF23339">
    <property type="entry name" value="PTHB1_CtH"/>
    <property type="match status" value="1"/>
</dbReference>
<dbReference type="InterPro" id="IPR028073">
    <property type="entry name" value="PHTB1_N_dom"/>
</dbReference>
<dbReference type="PANTHER" id="PTHR20991:SF0">
    <property type="entry name" value="PROTEIN PTHB1"/>
    <property type="match status" value="1"/>
</dbReference>
<evidence type="ECO:0000259" key="2">
    <source>
        <dbReference type="Pfam" id="PF14728"/>
    </source>
</evidence>
<dbReference type="PANTHER" id="PTHR20991">
    <property type="entry name" value="PARATHYROID HORMONE-RESPONSIVE B1 GENE"/>
    <property type="match status" value="1"/>
</dbReference>
<evidence type="ECO:0000259" key="4">
    <source>
        <dbReference type="Pfam" id="PF23338"/>
    </source>
</evidence>
<feature type="domain" description="PTHB1 N-terminal" evidence="1">
    <location>
        <begin position="1"/>
        <end position="389"/>
    </location>
</feature>
<gene>
    <name evidence="6" type="ORF">P43SY_006763</name>
</gene>
<organism evidence="6 7">
    <name type="scientific">Pythium insidiosum</name>
    <name type="common">Pythiosis disease agent</name>
    <dbReference type="NCBI Taxonomy" id="114742"/>
    <lineage>
        <taxon>Eukaryota</taxon>
        <taxon>Sar</taxon>
        <taxon>Stramenopiles</taxon>
        <taxon>Oomycota</taxon>
        <taxon>Peronosporomycetes</taxon>
        <taxon>Pythiales</taxon>
        <taxon>Pythiaceae</taxon>
        <taxon>Pythium</taxon>
    </lineage>
</organism>
<evidence type="ECO:0008006" key="8">
    <source>
        <dbReference type="Google" id="ProtNLM"/>
    </source>
</evidence>
<dbReference type="GO" id="GO:0060271">
    <property type="term" value="P:cilium assembly"/>
    <property type="evidence" value="ECO:0007669"/>
    <property type="project" value="TreeGrafter"/>
</dbReference>
<sequence>MSLFQVREWWATKSELREEFSYGGLLVGNVDNDSGGQGAGTPKIVTGSLNGTLRIYLPTQNEFKIEHLLLEESLGHPILQLALGYFIPNQRILALAVLHPRRLGVYVVEGVGGNGMSANYFRITQRYEHRLGIDGEHFTAFNMIHGPFGTTGVPRTGAPGAERDHLCVQSLDGRLQFFEQDRFAFLQPLNNSFVPGPICYANGMDAIIAATSDLQLECYRYQVLASASLKKKTKTALDSEDATPKQVHCDWKINLGEALLDIRIGRCFDQDSATSFDILVLGEFTLFGIKPHGEIFMQKRLGFHPSTLCLYRRPASTGSNASAGPMDNVLVASHSKLWAVFKDKSLLWSAWAPTVPVALHVVDVGGIDGMVVSLDSEGALSVCYMGTDPPSTAVVAPDTKEINYEEMDEEHRQLLNVIRRAQGERRTEPKERVLLRAQVPTILDAVPERGDDFQQRRKAGATESSATARGVQLTMRVYLTYTGSSKVTNVTLSIRAPENVLVNEESIAIGTIDGRSSTPLIVPVVLRPSATAMPTSLDVVIAAAYTLETGQPRVSQCRVRLPMCLACRLVPPVKSSTFKFTLETNQDPLELTNLFEDMFHQPFCSPDWAKQIVGGSGTNVLSFQYYNGVEATILVSKNAGRYRIQSNELEALWLVSSELVERLRQFFAPHPPAESKHDSGSADLAGSGVEIFYQEPLPLADFFGTIDQHFALRKEKLEISAELNDRAHQFRVIQKRLLVRYKDRNPSSINCLDALLHGTYEQLLALSHRMEDVDAKLLSASNRLSCCVRLILMLIQFRFHLDDENARLLSCYLSPEIHEFATSGTAAATAVDGQGWEERTDAAMTELLRTLLAKQPAANGNKDTAAVVQDLSLPEDTKKLKKHITIVCDRLGKGVTLIPTTTATAAASEQKAAK</sequence>
<dbReference type="GO" id="GO:0034464">
    <property type="term" value="C:BBSome"/>
    <property type="evidence" value="ECO:0007669"/>
    <property type="project" value="InterPro"/>
</dbReference>
<reference evidence="6" key="1">
    <citation type="submission" date="2021-12" db="EMBL/GenBank/DDBJ databases">
        <title>Prjna785345.</title>
        <authorList>
            <person name="Rujirawat T."/>
            <person name="Krajaejun T."/>
        </authorList>
    </citation>
    <scope>NUCLEOTIDE SEQUENCE</scope>
    <source>
        <strain evidence="6">Pi057C3</strain>
    </source>
</reference>
<feature type="domain" description="PTHB1 GAE" evidence="2">
    <location>
        <begin position="473"/>
        <end position="559"/>
    </location>
</feature>